<dbReference type="EMBL" id="BAABME010009086">
    <property type="protein sequence ID" value="GAA0174460.1"/>
    <property type="molecule type" value="Genomic_DNA"/>
</dbReference>
<feature type="region of interest" description="Disordered" evidence="1">
    <location>
        <begin position="105"/>
        <end position="148"/>
    </location>
</feature>
<dbReference type="Proteomes" id="UP001454036">
    <property type="component" value="Unassembled WGS sequence"/>
</dbReference>
<reference evidence="2 3" key="1">
    <citation type="submission" date="2024-01" db="EMBL/GenBank/DDBJ databases">
        <title>The complete chloroplast genome sequence of Lithospermum erythrorhizon: insights into the phylogenetic relationship among Boraginaceae species and the maternal lineages of purple gromwells.</title>
        <authorList>
            <person name="Okada T."/>
            <person name="Watanabe K."/>
        </authorList>
    </citation>
    <scope>NUCLEOTIDE SEQUENCE [LARGE SCALE GENOMIC DNA]</scope>
</reference>
<name>A0AAV3RDU0_LITER</name>
<gene>
    <name evidence="2" type="ORF">LIER_27847</name>
</gene>
<proteinExistence type="predicted"/>
<evidence type="ECO:0000313" key="2">
    <source>
        <dbReference type="EMBL" id="GAA0174460.1"/>
    </source>
</evidence>
<evidence type="ECO:0000256" key="1">
    <source>
        <dbReference type="SAM" id="MobiDB-lite"/>
    </source>
</evidence>
<dbReference type="AlphaFoldDB" id="A0AAV3RDU0"/>
<comment type="caution">
    <text evidence="2">The sequence shown here is derived from an EMBL/GenBank/DDBJ whole genome shotgun (WGS) entry which is preliminary data.</text>
</comment>
<organism evidence="2 3">
    <name type="scientific">Lithospermum erythrorhizon</name>
    <name type="common">Purple gromwell</name>
    <name type="synonym">Lithospermum officinale var. erythrorhizon</name>
    <dbReference type="NCBI Taxonomy" id="34254"/>
    <lineage>
        <taxon>Eukaryota</taxon>
        <taxon>Viridiplantae</taxon>
        <taxon>Streptophyta</taxon>
        <taxon>Embryophyta</taxon>
        <taxon>Tracheophyta</taxon>
        <taxon>Spermatophyta</taxon>
        <taxon>Magnoliopsida</taxon>
        <taxon>eudicotyledons</taxon>
        <taxon>Gunneridae</taxon>
        <taxon>Pentapetalae</taxon>
        <taxon>asterids</taxon>
        <taxon>lamiids</taxon>
        <taxon>Boraginales</taxon>
        <taxon>Boraginaceae</taxon>
        <taxon>Boraginoideae</taxon>
        <taxon>Lithospermeae</taxon>
        <taxon>Lithospermum</taxon>
    </lineage>
</organism>
<evidence type="ECO:0000313" key="3">
    <source>
        <dbReference type="Proteomes" id="UP001454036"/>
    </source>
</evidence>
<keyword evidence="3" id="KW-1185">Reference proteome</keyword>
<sequence length="148" mass="16745">MSSPAASKLLRSSTTLLRRHHLHLHLHLLRPATTTTTLFIPTTQNVASENFPFSHLNGQVSLLGLSENIPFSQLNGQFSSLGLSAKIEYCNLKMVCRGNDHYKKATTVDDDEDEDHEQDFNDDDETDDDIDWDDVRNHEFNVDTSDSD</sequence>
<protein>
    <submittedName>
        <fullName evidence="2">Uncharacterized protein</fullName>
    </submittedName>
</protein>
<accession>A0AAV3RDU0</accession>
<feature type="compositionally biased region" description="Acidic residues" evidence="1">
    <location>
        <begin position="108"/>
        <end position="132"/>
    </location>
</feature>